<dbReference type="EMBL" id="CP147247">
    <property type="protein sequence ID" value="WYJ91676.1"/>
    <property type="molecule type" value="Genomic_DNA"/>
</dbReference>
<dbReference type="Proteomes" id="UP000195141">
    <property type="component" value="Chromosome"/>
</dbReference>
<keyword evidence="4" id="KW-1185">Reference proteome</keyword>
<evidence type="ECO:0000256" key="1">
    <source>
        <dbReference type="SAM" id="Phobius"/>
    </source>
</evidence>
<evidence type="ECO:0000313" key="3">
    <source>
        <dbReference type="EMBL" id="WYJ91676.1"/>
    </source>
</evidence>
<evidence type="ECO:0000313" key="4">
    <source>
        <dbReference type="Proteomes" id="UP000195141"/>
    </source>
</evidence>
<feature type="transmembrane region" description="Helical" evidence="1">
    <location>
        <begin position="33"/>
        <end position="50"/>
    </location>
</feature>
<keyword evidence="1" id="KW-0472">Membrane</keyword>
<keyword evidence="1" id="KW-1133">Transmembrane helix</keyword>
<reference evidence="3" key="3">
    <citation type="submission" date="2024-03" db="EMBL/GenBank/DDBJ databases">
        <title>The Genome Sequence of Enterococcus sp. DIV0242b.</title>
        <authorList>
            <consortium name="The Broad Institute Genomics Platform"/>
            <consortium name="The Broad Institute Microbial Omics Core"/>
            <consortium name="The Broad Institute Genomic Center for Infectious Diseases"/>
            <person name="Earl A."/>
            <person name="Manson A."/>
            <person name="Gilmore M."/>
            <person name="Schwartman J."/>
            <person name="Shea T."/>
            <person name="Abouelleil A."/>
            <person name="Cao P."/>
            <person name="Chapman S."/>
            <person name="Cusick C."/>
            <person name="Young S."/>
            <person name="Neafsey D."/>
            <person name="Nusbaum C."/>
            <person name="Birren B."/>
        </authorList>
    </citation>
    <scope>NUCLEOTIDE SEQUENCE</scope>
    <source>
        <strain evidence="3">9E7_DIV0242</strain>
    </source>
</reference>
<dbReference type="EMBL" id="NGMM01000007">
    <property type="protein sequence ID" value="OTP11639.1"/>
    <property type="molecule type" value="Genomic_DNA"/>
</dbReference>
<keyword evidence="1" id="KW-0812">Transmembrane</keyword>
<proteinExistence type="predicted"/>
<evidence type="ECO:0000313" key="2">
    <source>
        <dbReference type="EMBL" id="OTP11639.1"/>
    </source>
</evidence>
<dbReference type="AlphaFoldDB" id="A0A242K1V0"/>
<name>A0A242K1V0_9ENTE</name>
<protein>
    <submittedName>
        <fullName evidence="2">Uncharacterized protein</fullName>
    </submittedName>
</protein>
<dbReference type="RefSeq" id="WP_170924881.1">
    <property type="nucleotide sequence ID" value="NZ_CP147247.1"/>
</dbReference>
<organism evidence="2">
    <name type="scientific">Candidatus Enterococcus clewellii</name>
    <dbReference type="NCBI Taxonomy" id="1834193"/>
    <lineage>
        <taxon>Bacteria</taxon>
        <taxon>Bacillati</taxon>
        <taxon>Bacillota</taxon>
        <taxon>Bacilli</taxon>
        <taxon>Lactobacillales</taxon>
        <taxon>Enterococcaceae</taxon>
        <taxon>Enterococcus</taxon>
    </lineage>
</organism>
<reference evidence="2" key="1">
    <citation type="submission" date="2017-05" db="EMBL/GenBank/DDBJ databases">
        <title>The Genome Sequence of Enterococcus sp. 9E7_DIV0242.</title>
        <authorList>
            <consortium name="The Broad Institute Genomics Platform"/>
            <consortium name="The Broad Institute Genomic Center for Infectious Diseases"/>
            <person name="Earl A."/>
            <person name="Manson A."/>
            <person name="Schwartman J."/>
            <person name="Gilmore M."/>
            <person name="Abouelleil A."/>
            <person name="Cao P."/>
            <person name="Chapman S."/>
            <person name="Cusick C."/>
            <person name="Shea T."/>
            <person name="Young S."/>
            <person name="Neafsey D."/>
            <person name="Nusbaum C."/>
            <person name="Birren B."/>
        </authorList>
    </citation>
    <scope>NUCLEOTIDE SEQUENCE [LARGE SCALE GENOMIC DNA]</scope>
    <source>
        <strain evidence="2">9E7_DIV0242</strain>
    </source>
</reference>
<accession>A0A242K1V0</accession>
<reference evidence="3" key="2">
    <citation type="submission" date="2017-05" db="EMBL/GenBank/DDBJ databases">
        <authorList>
            <consortium name="The Broad Institute Genomics Platform"/>
            <consortium name="The Broad Institute Genomic Center for Infectious Diseases"/>
            <person name="Earl A."/>
            <person name="Manson A."/>
            <person name="Schwartman J."/>
            <person name="Gilmore M."/>
            <person name="Abouelleil A."/>
            <person name="Cao P."/>
            <person name="Chapman S."/>
            <person name="Cusick C."/>
            <person name="Shea T."/>
            <person name="Young S."/>
            <person name="Neafsey D."/>
            <person name="Nusbaum C."/>
            <person name="Birren B."/>
        </authorList>
    </citation>
    <scope>NUCLEOTIDE SEQUENCE</scope>
    <source>
        <strain evidence="3">9E7_DIV0242</strain>
    </source>
</reference>
<sequence>MQGRSRKRYAVLTIVVMVSGLLSRKAVFLFPEVVTTYLGDALWALMIFFGRI</sequence>
<gene>
    <name evidence="3" type="ORF">A5888_003444</name>
    <name evidence="2" type="ORF">A5888_003738</name>
</gene>